<feature type="domain" description="Prepilin type IV endopeptidase peptidase" evidence="8">
    <location>
        <begin position="117"/>
        <end position="239"/>
    </location>
</feature>
<evidence type="ECO:0000259" key="8">
    <source>
        <dbReference type="Pfam" id="PF01478"/>
    </source>
</evidence>
<dbReference type="InterPro" id="IPR050882">
    <property type="entry name" value="Prepilin_peptidase/N-MTase"/>
</dbReference>
<evidence type="ECO:0000256" key="2">
    <source>
        <dbReference type="ARBA" id="ARBA00005801"/>
    </source>
</evidence>
<dbReference type="GO" id="GO:0006465">
    <property type="term" value="P:signal peptide processing"/>
    <property type="evidence" value="ECO:0007669"/>
    <property type="project" value="TreeGrafter"/>
</dbReference>
<dbReference type="InterPro" id="IPR010627">
    <property type="entry name" value="Prepilin_pept_A24_N"/>
</dbReference>
<protein>
    <recommendedName>
        <fullName evidence="12">Prepilin peptidase</fullName>
    </recommendedName>
</protein>
<comment type="subcellular location">
    <subcellularLocation>
        <location evidence="1">Cell membrane</location>
        <topology evidence="1">Multi-pass membrane protein</topology>
    </subcellularLocation>
</comment>
<sequence length="283" mass="30710">MTASLLFLIGAAVGSFLNVVALRYSPDHFLFFGSLHGRSHCPHCKKTLRWFELAPIVSFVLQGGRCLRCRARIGIRYPAVELLSGLIFVFVPLRLSIVFPLLPTTYYLLPTVVWVVVFELLLLISLIDLRHSLIPDEANIALGALGIAYVVFLAATAGVVSFTGDIAPLLSVSQNPWVAHGLGALFGLLFFGAIIAITRGRGMGLGDLKLAIPLGFLFGWPDIMMVTMFGFVVGAAYGIWAMAARGKHMKSAVPFGPFLALGAALVFFFGYELADAYFSFFLA</sequence>
<dbReference type="GO" id="GO:0004190">
    <property type="term" value="F:aspartic-type endopeptidase activity"/>
    <property type="evidence" value="ECO:0007669"/>
    <property type="project" value="InterPro"/>
</dbReference>
<dbReference type="PANTHER" id="PTHR30487:SF0">
    <property type="entry name" value="PREPILIN LEADER PEPTIDASE_N-METHYLTRANSFERASE-RELATED"/>
    <property type="match status" value="1"/>
</dbReference>
<dbReference type="GO" id="GO:0005886">
    <property type="term" value="C:plasma membrane"/>
    <property type="evidence" value="ECO:0007669"/>
    <property type="project" value="UniProtKB-SubCell"/>
</dbReference>
<accession>A0A1G2CC92</accession>
<organism evidence="10 11">
    <name type="scientific">Candidatus Liptonbacteria bacterium RIFCSPLOWO2_01_FULL_52_25</name>
    <dbReference type="NCBI Taxonomy" id="1798650"/>
    <lineage>
        <taxon>Bacteria</taxon>
        <taxon>Candidatus Liptoniibacteriota</taxon>
    </lineage>
</organism>
<keyword evidence="6 7" id="KW-0472">Membrane</keyword>
<dbReference type="STRING" id="1798650.A2945_04100"/>
<dbReference type="InterPro" id="IPR000045">
    <property type="entry name" value="Prepilin_IV_endopep_pep"/>
</dbReference>
<evidence type="ECO:0000256" key="4">
    <source>
        <dbReference type="ARBA" id="ARBA00022692"/>
    </source>
</evidence>
<reference evidence="10 11" key="1">
    <citation type="journal article" date="2016" name="Nat. Commun.">
        <title>Thousands of microbial genomes shed light on interconnected biogeochemical processes in an aquifer system.</title>
        <authorList>
            <person name="Anantharaman K."/>
            <person name="Brown C.T."/>
            <person name="Hug L.A."/>
            <person name="Sharon I."/>
            <person name="Castelle C.J."/>
            <person name="Probst A.J."/>
            <person name="Thomas B.C."/>
            <person name="Singh A."/>
            <person name="Wilkins M.J."/>
            <person name="Karaoz U."/>
            <person name="Brodie E.L."/>
            <person name="Williams K.H."/>
            <person name="Hubbard S.S."/>
            <person name="Banfield J.F."/>
        </authorList>
    </citation>
    <scope>NUCLEOTIDE SEQUENCE [LARGE SCALE GENOMIC DNA]</scope>
</reference>
<dbReference type="Pfam" id="PF01478">
    <property type="entry name" value="Peptidase_A24"/>
    <property type="match status" value="1"/>
</dbReference>
<dbReference type="Pfam" id="PF06750">
    <property type="entry name" value="A24_N_bact"/>
    <property type="match status" value="1"/>
</dbReference>
<dbReference type="Proteomes" id="UP000178880">
    <property type="component" value="Unassembled WGS sequence"/>
</dbReference>
<comment type="caution">
    <text evidence="10">The sequence shown here is derived from an EMBL/GenBank/DDBJ whole genome shotgun (WGS) entry which is preliminary data.</text>
</comment>
<evidence type="ECO:0000256" key="7">
    <source>
        <dbReference type="SAM" id="Phobius"/>
    </source>
</evidence>
<dbReference type="AlphaFoldDB" id="A0A1G2CC92"/>
<keyword evidence="4 7" id="KW-0812">Transmembrane</keyword>
<evidence type="ECO:0000313" key="10">
    <source>
        <dbReference type="EMBL" id="OGY98998.1"/>
    </source>
</evidence>
<feature type="domain" description="Prepilin peptidase A24 N-terminal" evidence="9">
    <location>
        <begin position="8"/>
        <end position="93"/>
    </location>
</feature>
<feature type="transmembrane region" description="Helical" evidence="7">
    <location>
        <begin position="177"/>
        <end position="198"/>
    </location>
</feature>
<keyword evidence="5 7" id="KW-1133">Transmembrane helix</keyword>
<evidence type="ECO:0000256" key="6">
    <source>
        <dbReference type="ARBA" id="ARBA00023136"/>
    </source>
</evidence>
<evidence type="ECO:0008006" key="12">
    <source>
        <dbReference type="Google" id="ProtNLM"/>
    </source>
</evidence>
<dbReference type="Gene3D" id="1.20.120.1220">
    <property type="match status" value="1"/>
</dbReference>
<comment type="similarity">
    <text evidence="2">Belongs to the peptidase A24 family.</text>
</comment>
<feature type="transmembrane region" description="Helical" evidence="7">
    <location>
        <begin position="139"/>
        <end position="162"/>
    </location>
</feature>
<evidence type="ECO:0000313" key="11">
    <source>
        <dbReference type="Proteomes" id="UP000178880"/>
    </source>
</evidence>
<feature type="transmembrane region" description="Helical" evidence="7">
    <location>
        <begin position="252"/>
        <end position="271"/>
    </location>
</feature>
<keyword evidence="3" id="KW-1003">Cell membrane</keyword>
<gene>
    <name evidence="10" type="ORF">A2945_04100</name>
</gene>
<name>A0A1G2CC92_9BACT</name>
<proteinExistence type="inferred from homology"/>
<evidence type="ECO:0000256" key="5">
    <source>
        <dbReference type="ARBA" id="ARBA00022989"/>
    </source>
</evidence>
<feature type="transmembrane region" description="Helical" evidence="7">
    <location>
        <begin position="79"/>
        <end position="101"/>
    </location>
</feature>
<feature type="transmembrane region" description="Helical" evidence="7">
    <location>
        <begin position="107"/>
        <end position="127"/>
    </location>
</feature>
<dbReference type="PANTHER" id="PTHR30487">
    <property type="entry name" value="TYPE 4 PREPILIN-LIKE PROTEINS LEADER PEPTIDE-PROCESSING ENZYME"/>
    <property type="match status" value="1"/>
</dbReference>
<evidence type="ECO:0000256" key="1">
    <source>
        <dbReference type="ARBA" id="ARBA00004651"/>
    </source>
</evidence>
<evidence type="ECO:0000256" key="3">
    <source>
        <dbReference type="ARBA" id="ARBA00022475"/>
    </source>
</evidence>
<evidence type="ECO:0000259" key="9">
    <source>
        <dbReference type="Pfam" id="PF06750"/>
    </source>
</evidence>
<dbReference type="EMBL" id="MHLA01000025">
    <property type="protein sequence ID" value="OGY98998.1"/>
    <property type="molecule type" value="Genomic_DNA"/>
</dbReference>
<feature type="transmembrane region" description="Helical" evidence="7">
    <location>
        <begin position="210"/>
        <end position="240"/>
    </location>
</feature>